<evidence type="ECO:0000256" key="19">
    <source>
        <dbReference type="PIRSR" id="PIRSR006135-2"/>
    </source>
</evidence>
<evidence type="ECO:0000256" key="1">
    <source>
        <dbReference type="ARBA" id="ARBA00000312"/>
    </source>
</evidence>
<feature type="binding site" evidence="19">
    <location>
        <position position="60"/>
    </location>
    <ligand>
        <name>GTP</name>
        <dbReference type="ChEBI" id="CHEBI:37565"/>
    </ligand>
</feature>
<comment type="pathway">
    <text evidence="5">Cofactor biosynthesis; adenosylcobalamin biosynthesis; adenosylcobalamin from cob(II)yrinate a,c-diamide: step 6/7.</text>
</comment>
<gene>
    <name evidence="20" type="ORF">Desaf_0382</name>
</gene>
<dbReference type="HOGENOM" id="CLU_094161_0_1_7"/>
<keyword evidence="10" id="KW-0169">Cobalamin biosynthesis</keyword>
<dbReference type="RefSeq" id="WP_014258587.1">
    <property type="nucleotide sequence ID" value="NC_016629.1"/>
</dbReference>
<accession>F3YVK2</accession>
<comment type="catalytic activity">
    <reaction evidence="2">
        <text>adenosylcob(III)inamide phosphate + GTP + H(+) = adenosylcob(III)inamide-GDP + diphosphate</text>
        <dbReference type="Rhea" id="RHEA:22712"/>
        <dbReference type="ChEBI" id="CHEBI:15378"/>
        <dbReference type="ChEBI" id="CHEBI:33019"/>
        <dbReference type="ChEBI" id="CHEBI:37565"/>
        <dbReference type="ChEBI" id="CHEBI:58502"/>
        <dbReference type="ChEBI" id="CHEBI:60487"/>
        <dbReference type="EC" id="2.7.7.62"/>
    </reaction>
</comment>
<evidence type="ECO:0000256" key="18">
    <source>
        <dbReference type="PIRSR" id="PIRSR006135-1"/>
    </source>
</evidence>
<evidence type="ECO:0000256" key="3">
    <source>
        <dbReference type="ARBA" id="ARBA00001522"/>
    </source>
</evidence>
<evidence type="ECO:0000256" key="2">
    <source>
        <dbReference type="ARBA" id="ARBA00000711"/>
    </source>
</evidence>
<dbReference type="STRING" id="690850.Desaf_0382"/>
<evidence type="ECO:0000256" key="10">
    <source>
        <dbReference type="ARBA" id="ARBA00022573"/>
    </source>
</evidence>
<feature type="binding site" evidence="19">
    <location>
        <begin position="32"/>
        <end position="34"/>
    </location>
    <ligand>
        <name>GTP</name>
        <dbReference type="ChEBI" id="CHEBI:37565"/>
    </ligand>
</feature>
<evidence type="ECO:0000256" key="9">
    <source>
        <dbReference type="ARBA" id="ARBA00012523"/>
    </source>
</evidence>
<keyword evidence="21" id="KW-1185">Reference proteome</keyword>
<feature type="binding site" evidence="19">
    <location>
        <begin position="7"/>
        <end position="14"/>
    </location>
    <ligand>
        <name>GTP</name>
        <dbReference type="ChEBI" id="CHEBI:37565"/>
    </ligand>
</feature>
<name>F3YVK2_DESAF</name>
<evidence type="ECO:0000256" key="7">
    <source>
        <dbReference type="ARBA" id="ARBA00007490"/>
    </source>
</evidence>
<dbReference type="Pfam" id="PF02283">
    <property type="entry name" value="CobU"/>
    <property type="match status" value="1"/>
</dbReference>
<dbReference type="KEGG" id="daf:Desaf_0382"/>
<dbReference type="Gene3D" id="3.40.50.300">
    <property type="entry name" value="P-loop containing nucleotide triphosphate hydrolases"/>
    <property type="match status" value="1"/>
</dbReference>
<dbReference type="GO" id="GO:0043752">
    <property type="term" value="F:adenosylcobinamide kinase activity"/>
    <property type="evidence" value="ECO:0007669"/>
    <property type="project" value="UniProtKB-EC"/>
</dbReference>
<comment type="pathway">
    <text evidence="6">Cofactor biosynthesis; adenosylcobalamin biosynthesis; adenosylcobalamin from cob(II)yrinate a,c-diamide: step 5/7.</text>
</comment>
<comment type="catalytic activity">
    <reaction evidence="3">
        <text>adenosylcob(III)inamide + GTP = adenosylcob(III)inamide phosphate + GDP + H(+)</text>
        <dbReference type="Rhea" id="RHEA:15765"/>
        <dbReference type="ChEBI" id="CHEBI:2480"/>
        <dbReference type="ChEBI" id="CHEBI:15378"/>
        <dbReference type="ChEBI" id="CHEBI:37565"/>
        <dbReference type="ChEBI" id="CHEBI:58189"/>
        <dbReference type="ChEBI" id="CHEBI:58502"/>
        <dbReference type="EC" id="2.7.1.156"/>
    </reaction>
</comment>
<evidence type="ECO:0000256" key="6">
    <source>
        <dbReference type="ARBA" id="ARBA00005159"/>
    </source>
</evidence>
<evidence type="ECO:0000256" key="16">
    <source>
        <dbReference type="ARBA" id="ARBA00029570"/>
    </source>
</evidence>
<evidence type="ECO:0000256" key="14">
    <source>
        <dbReference type="ARBA" id="ARBA00022840"/>
    </source>
</evidence>
<evidence type="ECO:0000313" key="21">
    <source>
        <dbReference type="Proteomes" id="UP000007844"/>
    </source>
</evidence>
<dbReference type="UniPathway" id="UPA00148">
    <property type="reaction ID" value="UER00236"/>
</dbReference>
<dbReference type="EC" id="2.7.7.62" evidence="9"/>
<feature type="binding site" evidence="19">
    <location>
        <begin position="49"/>
        <end position="52"/>
    </location>
    <ligand>
        <name>GTP</name>
        <dbReference type="ChEBI" id="CHEBI:37565"/>
    </ligand>
</feature>
<comment type="function">
    <text evidence="4">Catalyzes ATP-dependent phosphorylation of adenosylcobinamide and addition of GMP to adenosylcobinamide phosphate.</text>
</comment>
<dbReference type="PANTHER" id="PTHR34848:SF1">
    <property type="entry name" value="BIFUNCTIONAL ADENOSYLCOBALAMIN BIOSYNTHESIS PROTEIN COBU"/>
    <property type="match status" value="1"/>
</dbReference>
<reference evidence="20 21" key="1">
    <citation type="journal article" date="2011" name="J. Bacteriol.">
        <title>Genome sequence of the mercury-methylating and pleomorphic Desulfovibrio africanus Strain Walvis Bay.</title>
        <authorList>
            <person name="Brown S.D."/>
            <person name="Wall J.D."/>
            <person name="Kucken A.M."/>
            <person name="Gilmour C.C."/>
            <person name="Podar M."/>
            <person name="Brandt C.C."/>
            <person name="Teshima H."/>
            <person name="Detter J.C."/>
            <person name="Han C.S."/>
            <person name="Land M.L."/>
            <person name="Lucas S."/>
            <person name="Han J."/>
            <person name="Pennacchio L."/>
            <person name="Nolan M."/>
            <person name="Pitluck S."/>
            <person name="Woyke T."/>
            <person name="Goodwin L."/>
            <person name="Palumbo A.V."/>
            <person name="Elias D.A."/>
        </authorList>
    </citation>
    <scope>NUCLEOTIDE SEQUENCE [LARGE SCALE GENOMIC DNA]</scope>
    <source>
        <strain evidence="20 21">Walvis Bay</strain>
    </source>
</reference>
<dbReference type="SUPFAM" id="SSF52540">
    <property type="entry name" value="P-loop containing nucleoside triphosphate hydrolases"/>
    <property type="match status" value="1"/>
</dbReference>
<comment type="similarity">
    <text evidence="7">Belongs to the CobU/CobP family.</text>
</comment>
<evidence type="ECO:0000256" key="15">
    <source>
        <dbReference type="ARBA" id="ARBA00023134"/>
    </source>
</evidence>
<evidence type="ECO:0000256" key="5">
    <source>
        <dbReference type="ARBA" id="ARBA00004692"/>
    </source>
</evidence>
<dbReference type="GO" id="GO:0008820">
    <property type="term" value="F:cobinamide phosphate guanylyltransferase activity"/>
    <property type="evidence" value="ECO:0007669"/>
    <property type="project" value="UniProtKB-EC"/>
</dbReference>
<dbReference type="AlphaFoldDB" id="F3YVK2"/>
<dbReference type="GO" id="GO:0005524">
    <property type="term" value="F:ATP binding"/>
    <property type="evidence" value="ECO:0007669"/>
    <property type="project" value="UniProtKB-KW"/>
</dbReference>
<keyword evidence="11" id="KW-0808">Transferase</keyword>
<feature type="binding site" evidence="19">
    <location>
        <position position="82"/>
    </location>
    <ligand>
        <name>GTP</name>
        <dbReference type="ChEBI" id="CHEBI:37565"/>
    </ligand>
</feature>
<dbReference type="InterPro" id="IPR027417">
    <property type="entry name" value="P-loop_NTPase"/>
</dbReference>
<proteinExistence type="inferred from homology"/>
<dbReference type="PIRSF" id="PIRSF006135">
    <property type="entry name" value="CobU"/>
    <property type="match status" value="1"/>
</dbReference>
<feature type="active site" description="GMP-histidine intermediate" evidence="18">
    <location>
        <position position="48"/>
    </location>
</feature>
<evidence type="ECO:0000256" key="4">
    <source>
        <dbReference type="ARBA" id="ARBA00003889"/>
    </source>
</evidence>
<dbReference type="EC" id="2.7.1.156" evidence="8"/>
<organism evidence="20 21">
    <name type="scientific">Desulfocurvibacter africanus subsp. africanus str. Walvis Bay</name>
    <dbReference type="NCBI Taxonomy" id="690850"/>
    <lineage>
        <taxon>Bacteria</taxon>
        <taxon>Pseudomonadati</taxon>
        <taxon>Thermodesulfobacteriota</taxon>
        <taxon>Desulfovibrionia</taxon>
        <taxon>Desulfovibrionales</taxon>
        <taxon>Desulfovibrionaceae</taxon>
        <taxon>Desulfocurvibacter</taxon>
    </lineage>
</organism>
<keyword evidence="12 19" id="KW-0547">Nucleotide-binding</keyword>
<dbReference type="EMBL" id="CP003221">
    <property type="protein sequence ID" value="EGJ48738.1"/>
    <property type="molecule type" value="Genomic_DNA"/>
</dbReference>
<evidence type="ECO:0000256" key="17">
    <source>
        <dbReference type="ARBA" id="ARBA00030571"/>
    </source>
</evidence>
<evidence type="ECO:0000256" key="13">
    <source>
        <dbReference type="ARBA" id="ARBA00022777"/>
    </source>
</evidence>
<sequence length="167" mass="17868">MIALILGGEKSGKSDFALEYLLAAPEPRLFVATGKALDPAFRAQIQRHRQERPTDIPVAEAGADLASVLSAAKGRYACVLVDALDFWLFACRQSPDPDGHVRALLACLDSWGESDIFLVSAEIGLGPIAATSETRAFVRALGELNRAVAKRADKAWLVAAGLPLQLK</sequence>
<keyword evidence="13" id="KW-0418">Kinase</keyword>
<evidence type="ECO:0000256" key="12">
    <source>
        <dbReference type="ARBA" id="ARBA00022741"/>
    </source>
</evidence>
<dbReference type="PANTHER" id="PTHR34848">
    <property type="match status" value="1"/>
</dbReference>
<dbReference type="InterPro" id="IPR003203">
    <property type="entry name" value="CobU/CobP"/>
</dbReference>
<evidence type="ECO:0000256" key="11">
    <source>
        <dbReference type="ARBA" id="ARBA00022679"/>
    </source>
</evidence>
<keyword evidence="15 19" id="KW-0342">GTP-binding</keyword>
<evidence type="ECO:0000313" key="20">
    <source>
        <dbReference type="EMBL" id="EGJ48738.1"/>
    </source>
</evidence>
<dbReference type="eggNOG" id="COG2087">
    <property type="taxonomic scope" value="Bacteria"/>
</dbReference>
<dbReference type="Proteomes" id="UP000007844">
    <property type="component" value="Chromosome"/>
</dbReference>
<dbReference type="GO" id="GO:0009236">
    <property type="term" value="P:cobalamin biosynthetic process"/>
    <property type="evidence" value="ECO:0007669"/>
    <property type="project" value="UniProtKB-UniPathway"/>
</dbReference>
<keyword evidence="14" id="KW-0067">ATP-binding</keyword>
<comment type="catalytic activity">
    <reaction evidence="1">
        <text>adenosylcob(III)inamide + ATP = adenosylcob(III)inamide phosphate + ADP + H(+)</text>
        <dbReference type="Rhea" id="RHEA:15769"/>
        <dbReference type="ChEBI" id="CHEBI:2480"/>
        <dbReference type="ChEBI" id="CHEBI:15378"/>
        <dbReference type="ChEBI" id="CHEBI:30616"/>
        <dbReference type="ChEBI" id="CHEBI:58502"/>
        <dbReference type="ChEBI" id="CHEBI:456216"/>
        <dbReference type="EC" id="2.7.1.156"/>
    </reaction>
</comment>
<protein>
    <recommendedName>
        <fullName evidence="16">Adenosylcobinamide kinase</fullName>
        <ecNumber evidence="8">2.7.1.156</ecNumber>
        <ecNumber evidence="9">2.7.7.62</ecNumber>
    </recommendedName>
    <alternativeName>
        <fullName evidence="17">Adenosylcobinamide-phosphate guanylyltransferase</fullName>
    </alternativeName>
</protein>
<dbReference type="GO" id="GO:0005525">
    <property type="term" value="F:GTP binding"/>
    <property type="evidence" value="ECO:0007669"/>
    <property type="project" value="UniProtKB-KW"/>
</dbReference>
<evidence type="ECO:0000256" key="8">
    <source>
        <dbReference type="ARBA" id="ARBA00012016"/>
    </source>
</evidence>